<dbReference type="AlphaFoldDB" id="A0A285EE92"/>
<dbReference type="RefSeq" id="WP_097206402.1">
    <property type="nucleotide sequence ID" value="NZ_JACHXB010000002.1"/>
</dbReference>
<dbReference type="Proteomes" id="UP000219514">
    <property type="component" value="Unassembled WGS sequence"/>
</dbReference>
<proteinExistence type="predicted"/>
<evidence type="ECO:0000256" key="2">
    <source>
        <dbReference type="SAM" id="Phobius"/>
    </source>
</evidence>
<protein>
    <submittedName>
        <fullName evidence="3">Uncharacterized protein</fullName>
    </submittedName>
</protein>
<feature type="region of interest" description="Disordered" evidence="1">
    <location>
        <begin position="29"/>
        <end position="60"/>
    </location>
</feature>
<keyword evidence="2" id="KW-0472">Membrane</keyword>
<evidence type="ECO:0000256" key="1">
    <source>
        <dbReference type="SAM" id="MobiDB-lite"/>
    </source>
</evidence>
<organism evidence="3 4">
    <name type="scientific">Geodermatophilus sabuli</name>
    <dbReference type="NCBI Taxonomy" id="1564158"/>
    <lineage>
        <taxon>Bacteria</taxon>
        <taxon>Bacillati</taxon>
        <taxon>Actinomycetota</taxon>
        <taxon>Actinomycetes</taxon>
        <taxon>Geodermatophilales</taxon>
        <taxon>Geodermatophilaceae</taxon>
        <taxon>Geodermatophilus</taxon>
    </lineage>
</organism>
<keyword evidence="2" id="KW-0812">Transmembrane</keyword>
<reference evidence="3 4" key="1">
    <citation type="submission" date="2017-09" db="EMBL/GenBank/DDBJ databases">
        <authorList>
            <person name="Ehlers B."/>
            <person name="Leendertz F.H."/>
        </authorList>
    </citation>
    <scope>NUCLEOTIDE SEQUENCE [LARGE SCALE GENOMIC DNA]</scope>
    <source>
        <strain evidence="3 4">DSM 46844</strain>
    </source>
</reference>
<accession>A0A285EE92</accession>
<gene>
    <name evidence="3" type="ORF">SAMN06893097_10485</name>
</gene>
<feature type="transmembrane region" description="Helical" evidence="2">
    <location>
        <begin position="6"/>
        <end position="23"/>
    </location>
</feature>
<name>A0A285EE92_9ACTN</name>
<keyword evidence="4" id="KW-1185">Reference proteome</keyword>
<evidence type="ECO:0000313" key="3">
    <source>
        <dbReference type="EMBL" id="SNX96371.1"/>
    </source>
</evidence>
<dbReference type="EMBL" id="OBDO01000004">
    <property type="protein sequence ID" value="SNX96371.1"/>
    <property type="molecule type" value="Genomic_DNA"/>
</dbReference>
<keyword evidence="2" id="KW-1133">Transmembrane helix</keyword>
<sequence length="60" mass="6671">MSLTLVFVVVVAAVIVLFAFMYWRESRRPHVRRRRPGALDGPDEPAPGDHGSRGGPTRRG</sequence>
<evidence type="ECO:0000313" key="4">
    <source>
        <dbReference type="Proteomes" id="UP000219514"/>
    </source>
</evidence>